<gene>
    <name evidence="3" type="ORF">GM418_02025</name>
</gene>
<protein>
    <submittedName>
        <fullName evidence="3">PQQ-binding-like beta-propeller repeat protein</fullName>
    </submittedName>
</protein>
<feature type="chain" id="PRO_5026062849" evidence="1">
    <location>
        <begin position="23"/>
        <end position="443"/>
    </location>
</feature>
<keyword evidence="1" id="KW-0732">Signal</keyword>
<dbReference type="PANTHER" id="PTHR34512">
    <property type="entry name" value="CELL SURFACE PROTEIN"/>
    <property type="match status" value="1"/>
</dbReference>
<dbReference type="Gene3D" id="2.40.10.480">
    <property type="match status" value="1"/>
</dbReference>
<name>A0A6I6JR79_9BACT</name>
<dbReference type="EMBL" id="CP046401">
    <property type="protein sequence ID" value="QGY42473.1"/>
    <property type="molecule type" value="Genomic_DNA"/>
</dbReference>
<dbReference type="InterPro" id="IPR011047">
    <property type="entry name" value="Quinoprotein_ADH-like_sf"/>
</dbReference>
<evidence type="ECO:0000259" key="2">
    <source>
        <dbReference type="Pfam" id="PF13360"/>
    </source>
</evidence>
<keyword evidence="4" id="KW-1185">Reference proteome</keyword>
<evidence type="ECO:0000256" key="1">
    <source>
        <dbReference type="SAM" id="SignalP"/>
    </source>
</evidence>
<feature type="signal peptide" evidence="1">
    <location>
        <begin position="1"/>
        <end position="22"/>
    </location>
</feature>
<dbReference type="InterPro" id="IPR002372">
    <property type="entry name" value="PQQ_rpt_dom"/>
</dbReference>
<feature type="domain" description="Pyrrolo-quinoline quinone repeat" evidence="2">
    <location>
        <begin position="119"/>
        <end position="367"/>
    </location>
</feature>
<dbReference type="Gene3D" id="2.130.10.10">
    <property type="entry name" value="YVTN repeat-like/Quinoprotein amine dehydrogenase"/>
    <property type="match status" value="1"/>
</dbReference>
<evidence type="ECO:0000313" key="3">
    <source>
        <dbReference type="EMBL" id="QGY42473.1"/>
    </source>
</evidence>
<accession>A0A6I6JR79</accession>
<reference evidence="3 4" key="1">
    <citation type="submission" date="2019-11" db="EMBL/GenBank/DDBJ databases">
        <authorList>
            <person name="Zheng R.K."/>
            <person name="Sun C.M."/>
        </authorList>
    </citation>
    <scope>NUCLEOTIDE SEQUENCE [LARGE SCALE GENOMIC DNA]</scope>
    <source>
        <strain evidence="3 4">WC007</strain>
    </source>
</reference>
<dbReference type="KEGG" id="mcos:GM418_02025"/>
<dbReference type="PANTHER" id="PTHR34512:SF30">
    <property type="entry name" value="OUTER MEMBRANE PROTEIN ASSEMBLY FACTOR BAMB"/>
    <property type="match status" value="1"/>
</dbReference>
<organism evidence="3 4">
    <name type="scientific">Maribellus comscasis</name>
    <dbReference type="NCBI Taxonomy" id="2681766"/>
    <lineage>
        <taxon>Bacteria</taxon>
        <taxon>Pseudomonadati</taxon>
        <taxon>Bacteroidota</taxon>
        <taxon>Bacteroidia</taxon>
        <taxon>Marinilabiliales</taxon>
        <taxon>Prolixibacteraceae</taxon>
        <taxon>Maribellus</taxon>
    </lineage>
</organism>
<proteinExistence type="predicted"/>
<dbReference type="InterPro" id="IPR015943">
    <property type="entry name" value="WD40/YVTN_repeat-like_dom_sf"/>
</dbReference>
<dbReference type="AlphaFoldDB" id="A0A6I6JR79"/>
<dbReference type="RefSeq" id="WP_158862648.1">
    <property type="nucleotide sequence ID" value="NZ_CP046401.1"/>
</dbReference>
<dbReference type="Proteomes" id="UP000428260">
    <property type="component" value="Chromosome"/>
</dbReference>
<dbReference type="SUPFAM" id="SSF50998">
    <property type="entry name" value="Quinoprotein alcohol dehydrogenase-like"/>
    <property type="match status" value="1"/>
</dbReference>
<evidence type="ECO:0000313" key="4">
    <source>
        <dbReference type="Proteomes" id="UP000428260"/>
    </source>
</evidence>
<dbReference type="Pfam" id="PF13360">
    <property type="entry name" value="PQQ_2"/>
    <property type="match status" value="1"/>
</dbReference>
<sequence>MKTKLFLLAAFLFLNFISVDIAGQNLPGENYWPQWRGPLATGAAIKGNPPVQFNESQNLKWKTPIPGKGHATPIVWGGKIIIETAVPQAFEGKPNSEIKEDGNSWMDATETNLVLDYKVLLVNLNDGKIVWEKTVASEKPEERTHKLGSWASNSPCTDGERIYAYFGSRGIYCLDFDGNILWERDFGQMEKVMSFGEGSSPYLYKNRLFIQWDHQGDSHFFALDAKTGETVWSDERDEPSSWATPLVVEINGKPQVISAATNLVRSYDFNTGEIIWSCSGLTRNVIPNPKIADGILYLSSGFRGNATMAIDIAKAHGDITGTGIILWQYNQDCPYTPDNLLLGESLYFMRANNGELTCLDAKTGEVKYSKEKLEGISDLYSSPSGVGDKIYVVSENICLVIKAGDNFEILSSNQLDDDFHASPVIVGDKLILRGFNSLYCFED</sequence>